<feature type="region of interest" description="Disordered" evidence="1">
    <location>
        <begin position="26"/>
        <end position="63"/>
    </location>
</feature>
<reference evidence="2" key="1">
    <citation type="submission" date="2014-09" db="EMBL/GenBank/DDBJ databases">
        <authorList>
            <person name="Magalhaes I.L.F."/>
            <person name="Oliveira U."/>
            <person name="Santos F.R."/>
            <person name="Vidigal T.H.D.A."/>
            <person name="Brescovit A.D."/>
            <person name="Santos A.J."/>
        </authorList>
    </citation>
    <scope>NUCLEOTIDE SEQUENCE</scope>
    <source>
        <tissue evidence="2">Shoot tissue taken approximately 20 cm above the soil surface</tissue>
    </source>
</reference>
<proteinExistence type="predicted"/>
<organism evidence="2">
    <name type="scientific">Arundo donax</name>
    <name type="common">Giant reed</name>
    <name type="synonym">Donax arundinaceus</name>
    <dbReference type="NCBI Taxonomy" id="35708"/>
    <lineage>
        <taxon>Eukaryota</taxon>
        <taxon>Viridiplantae</taxon>
        <taxon>Streptophyta</taxon>
        <taxon>Embryophyta</taxon>
        <taxon>Tracheophyta</taxon>
        <taxon>Spermatophyta</taxon>
        <taxon>Magnoliopsida</taxon>
        <taxon>Liliopsida</taxon>
        <taxon>Poales</taxon>
        <taxon>Poaceae</taxon>
        <taxon>PACMAD clade</taxon>
        <taxon>Arundinoideae</taxon>
        <taxon>Arundineae</taxon>
        <taxon>Arundo</taxon>
    </lineage>
</organism>
<dbReference type="EMBL" id="GBRH01226588">
    <property type="protein sequence ID" value="JAD71307.1"/>
    <property type="molecule type" value="Transcribed_RNA"/>
</dbReference>
<feature type="compositionally biased region" description="Polar residues" evidence="1">
    <location>
        <begin position="28"/>
        <end position="51"/>
    </location>
</feature>
<reference evidence="2" key="2">
    <citation type="journal article" date="2015" name="Data Brief">
        <title>Shoot transcriptome of the giant reed, Arundo donax.</title>
        <authorList>
            <person name="Barrero R.A."/>
            <person name="Guerrero F.D."/>
            <person name="Moolhuijzen P."/>
            <person name="Goolsby J.A."/>
            <person name="Tidwell J."/>
            <person name="Bellgard S.E."/>
            <person name="Bellgard M.I."/>
        </authorList>
    </citation>
    <scope>NUCLEOTIDE SEQUENCE</scope>
    <source>
        <tissue evidence="2">Shoot tissue taken approximately 20 cm above the soil surface</tissue>
    </source>
</reference>
<protein>
    <submittedName>
        <fullName evidence="2">Uncharacterized protein</fullName>
    </submittedName>
</protein>
<accession>A0A0A9CIE5</accession>
<sequence>MCNVSSSTAVGIPDITSAFLHMPFGRTQRMSHGSEQHVQLQLESETTTGHTRPNPETGLKPNMTNDCHKKLDISISNYYKFVVVEFPA</sequence>
<evidence type="ECO:0000256" key="1">
    <source>
        <dbReference type="SAM" id="MobiDB-lite"/>
    </source>
</evidence>
<name>A0A0A9CIE5_ARUDO</name>
<evidence type="ECO:0000313" key="2">
    <source>
        <dbReference type="EMBL" id="JAD71307.1"/>
    </source>
</evidence>
<dbReference type="AlphaFoldDB" id="A0A0A9CIE5"/>